<proteinExistence type="predicted"/>
<dbReference type="Gene3D" id="2.30.30.720">
    <property type="entry name" value="Protein of unknown function (DUF3247)"/>
    <property type="match status" value="1"/>
</dbReference>
<sequence length="103" mass="11279">MTRNAERVHTDPAAIAAMHRNIERLPNGAHVVLGLEDGSEVTGIVAARPVAQVFFGPDGSEGMNAVVRIEQPALDHPEAAGWRDLWVDSIREVRRLDPGHRLD</sequence>
<reference evidence="1 2" key="1">
    <citation type="journal article" date="2015" name="Stand. Genomic Sci.">
        <title>Genomic information of the arsenic-resistant bacterium Lysobacter arseniciresistens type strain ZS79(T) and comparison of Lysobacter draft genomes.</title>
        <authorList>
            <person name="Liu L."/>
            <person name="Zhang S."/>
            <person name="Luo M."/>
            <person name="Wang G."/>
        </authorList>
    </citation>
    <scope>NUCLEOTIDE SEQUENCE [LARGE SCALE GENOMIC DNA]</scope>
    <source>
        <strain evidence="1 2">ZS79</strain>
    </source>
</reference>
<dbReference type="OrthoDB" id="5958099at2"/>
<gene>
    <name evidence="1" type="ORF">N799_09260</name>
</gene>
<protein>
    <recommendedName>
        <fullName evidence="3">DUF3247 domain-containing protein</fullName>
    </recommendedName>
</protein>
<dbReference type="eggNOG" id="ENOG5032IBV">
    <property type="taxonomic scope" value="Bacteria"/>
</dbReference>
<dbReference type="InterPro" id="IPR021649">
    <property type="entry name" value="DUF3247"/>
</dbReference>
<keyword evidence="2" id="KW-1185">Reference proteome</keyword>
<evidence type="ECO:0000313" key="2">
    <source>
        <dbReference type="Proteomes" id="UP000029989"/>
    </source>
</evidence>
<evidence type="ECO:0008006" key="3">
    <source>
        <dbReference type="Google" id="ProtNLM"/>
    </source>
</evidence>
<accession>A0A0A0EWF4</accession>
<evidence type="ECO:0000313" key="1">
    <source>
        <dbReference type="EMBL" id="KGM54605.1"/>
    </source>
</evidence>
<dbReference type="AlphaFoldDB" id="A0A0A0EWF4"/>
<dbReference type="STRING" id="913325.N799_09260"/>
<organism evidence="1 2">
    <name type="scientific">Lysobacter arseniciresistens ZS79</name>
    <dbReference type="NCBI Taxonomy" id="913325"/>
    <lineage>
        <taxon>Bacteria</taxon>
        <taxon>Pseudomonadati</taxon>
        <taxon>Pseudomonadota</taxon>
        <taxon>Gammaproteobacteria</taxon>
        <taxon>Lysobacterales</taxon>
        <taxon>Lysobacteraceae</taxon>
        <taxon>Novilysobacter</taxon>
    </lineage>
</organism>
<dbReference type="Proteomes" id="UP000029989">
    <property type="component" value="Unassembled WGS sequence"/>
</dbReference>
<dbReference type="Pfam" id="PF11607">
    <property type="entry name" value="DUF3247"/>
    <property type="match status" value="1"/>
</dbReference>
<name>A0A0A0EWF4_9GAMM</name>
<comment type="caution">
    <text evidence="1">The sequence shown here is derived from an EMBL/GenBank/DDBJ whole genome shotgun (WGS) entry which is preliminary data.</text>
</comment>
<dbReference type="EMBL" id="AVPT01000025">
    <property type="protein sequence ID" value="KGM54605.1"/>
    <property type="molecule type" value="Genomic_DNA"/>
</dbReference>
<dbReference type="RefSeq" id="WP_036212367.1">
    <property type="nucleotide sequence ID" value="NZ_AVPT01000025.1"/>
</dbReference>